<protein>
    <submittedName>
        <fullName evidence="1">Uncharacterized protein</fullName>
    </submittedName>
</protein>
<dbReference type="AlphaFoldDB" id="A0A1N7L0K6"/>
<accession>A0A1N7L0K6</accession>
<dbReference type="EMBL" id="FTOM01000002">
    <property type="protein sequence ID" value="SIS67327.1"/>
    <property type="molecule type" value="Genomic_DNA"/>
</dbReference>
<dbReference type="Proteomes" id="UP000186098">
    <property type="component" value="Unassembled WGS sequence"/>
</dbReference>
<dbReference type="SUPFAM" id="SSF47226">
    <property type="entry name" value="Histidine-containing phosphotransfer domain, HPT domain"/>
    <property type="match status" value="1"/>
</dbReference>
<proteinExistence type="predicted"/>
<dbReference type="GO" id="GO:0000160">
    <property type="term" value="P:phosphorelay signal transduction system"/>
    <property type="evidence" value="ECO:0007669"/>
    <property type="project" value="InterPro"/>
</dbReference>
<dbReference type="Gene3D" id="1.20.120.160">
    <property type="entry name" value="HPT domain"/>
    <property type="match status" value="1"/>
</dbReference>
<name>A0A1N7L0K6_9RHOB</name>
<gene>
    <name evidence="1" type="ORF">SAMN05421795_102388</name>
</gene>
<reference evidence="2" key="1">
    <citation type="submission" date="2017-01" db="EMBL/GenBank/DDBJ databases">
        <authorList>
            <person name="Varghese N."/>
            <person name="Submissions S."/>
        </authorList>
    </citation>
    <scope>NUCLEOTIDE SEQUENCE [LARGE SCALE GENOMIC DNA]</scope>
    <source>
        <strain evidence="2">DSM 18714</strain>
    </source>
</reference>
<evidence type="ECO:0000313" key="2">
    <source>
        <dbReference type="Proteomes" id="UP000186098"/>
    </source>
</evidence>
<evidence type="ECO:0000313" key="1">
    <source>
        <dbReference type="EMBL" id="SIS67327.1"/>
    </source>
</evidence>
<dbReference type="STRING" id="407234.SAMN05421795_102388"/>
<keyword evidence="2" id="KW-1185">Reference proteome</keyword>
<sequence>MLFRGHEHQLSLDLDRIGRRFEGKPAAGKPFLDLRLQHSRLGKGTRKEGNGVNFVSKLRHDENVRLDPDRLVALYAELGEAGAERLIGAAMEELAVRIALVQQAAQAGQVDRLGPAVEKLHELAEQVGMQALARVGRDVLNCAQANDGAGVAATVARLVRIGDRSLTAVWDLQDMTI</sequence>
<organism evidence="1 2">
    <name type="scientific">Phaeovulum vinaykumarii</name>
    <dbReference type="NCBI Taxonomy" id="407234"/>
    <lineage>
        <taxon>Bacteria</taxon>
        <taxon>Pseudomonadati</taxon>
        <taxon>Pseudomonadota</taxon>
        <taxon>Alphaproteobacteria</taxon>
        <taxon>Rhodobacterales</taxon>
        <taxon>Paracoccaceae</taxon>
        <taxon>Phaeovulum</taxon>
    </lineage>
</organism>
<dbReference type="InterPro" id="IPR036641">
    <property type="entry name" value="HPT_dom_sf"/>
</dbReference>